<evidence type="ECO:0000313" key="2">
    <source>
        <dbReference type="EMBL" id="KAK3932563.1"/>
    </source>
</evidence>
<dbReference type="Proteomes" id="UP001219518">
    <property type="component" value="Unassembled WGS sequence"/>
</dbReference>
<name>A0AAE1I3X8_9NEOP</name>
<protein>
    <submittedName>
        <fullName evidence="2">Secretion monitor</fullName>
    </submittedName>
</protein>
<keyword evidence="3" id="KW-1185">Reference proteome</keyword>
<feature type="compositionally biased region" description="Polar residues" evidence="1">
    <location>
        <begin position="196"/>
        <end position="214"/>
    </location>
</feature>
<dbReference type="CDD" id="cd00121">
    <property type="entry name" value="MATH"/>
    <property type="match status" value="1"/>
</dbReference>
<dbReference type="InterPro" id="IPR002083">
    <property type="entry name" value="MATH/TRAF_dom"/>
</dbReference>
<organism evidence="2 3">
    <name type="scientific">Frankliniella fusca</name>
    <dbReference type="NCBI Taxonomy" id="407009"/>
    <lineage>
        <taxon>Eukaryota</taxon>
        <taxon>Metazoa</taxon>
        <taxon>Ecdysozoa</taxon>
        <taxon>Arthropoda</taxon>
        <taxon>Hexapoda</taxon>
        <taxon>Insecta</taxon>
        <taxon>Pterygota</taxon>
        <taxon>Neoptera</taxon>
        <taxon>Paraneoptera</taxon>
        <taxon>Thysanoptera</taxon>
        <taxon>Terebrantia</taxon>
        <taxon>Thripoidea</taxon>
        <taxon>Thripidae</taxon>
        <taxon>Frankliniella</taxon>
    </lineage>
</organism>
<comment type="caution">
    <text evidence="2">The sequence shown here is derived from an EMBL/GenBank/DDBJ whole genome shotgun (WGS) entry which is preliminary data.</text>
</comment>
<feature type="region of interest" description="Disordered" evidence="1">
    <location>
        <begin position="531"/>
        <end position="577"/>
    </location>
</feature>
<dbReference type="EMBL" id="JAHWGI010001437">
    <property type="protein sequence ID" value="KAK3932563.1"/>
    <property type="molecule type" value="Genomic_DNA"/>
</dbReference>
<dbReference type="AlphaFoldDB" id="A0AAE1I3X8"/>
<dbReference type="SUPFAM" id="SSF49599">
    <property type="entry name" value="TRAF domain-like"/>
    <property type="match status" value="2"/>
</dbReference>
<feature type="region of interest" description="Disordered" evidence="1">
    <location>
        <begin position="155"/>
        <end position="214"/>
    </location>
</feature>
<evidence type="ECO:0000313" key="3">
    <source>
        <dbReference type="Proteomes" id="UP001219518"/>
    </source>
</evidence>
<feature type="compositionally biased region" description="Basic residues" evidence="1">
    <location>
        <begin position="168"/>
        <end position="178"/>
    </location>
</feature>
<sequence>MALLYRYVKLHDRADSHVFTFVVTRSVTRDPERDVTSKELTCGFQRWAITFSRTDKVLGVYLVWKSACQGMRVYVDFTFTLLNREHFSCNEAFAGKQVKFTVAAPAQGNKNYIPVSDLYARNFTDTNGEFQLELSIGHVRTVYNADIRVPTNIFGNPTTHGHHGVDRHGHHGGSRHGPHTGGPGQGAPAGTPAASNGANTNGSTTPAKQQGSQASKLETSYFTFGGYDWNLSIVPLSKDSGSEGRMAVYINRLTGFDHACRVRYAVTLGDGDRRLESGTLQTVSDTEGRGSGWHPRARLADVLHKGVVRVHLEMLLANTMSEVAVTSMGLARDAPGSIGAPAGLGLGGLDALDNLGRRVPVPVTAQCYDRDKQAWALKSDCHSDTVRLHMVYKDVQHVPRNHLRYVCWTAYLLRYNKGHVETCVLPGAPFSHYYQQEPNDEGIIMETDLAVKALRDPGCEYLAEKGQLRVQVEWEESHMLFQATYHKYDDVSRVHNIQMRREIVALQAENYSLERQLFSYQKSIAYAHSRNTYSDDGATPDGRERDIEDDEDGDGPYCDERAYSLGDRSLSTDTEYA</sequence>
<gene>
    <name evidence="2" type="ORF">KUF71_013022</name>
</gene>
<reference evidence="2" key="1">
    <citation type="submission" date="2021-07" db="EMBL/GenBank/DDBJ databases">
        <authorList>
            <person name="Catto M.A."/>
            <person name="Jacobson A."/>
            <person name="Kennedy G."/>
            <person name="Labadie P."/>
            <person name="Hunt B.G."/>
            <person name="Srinivasan R."/>
        </authorList>
    </citation>
    <scope>NUCLEOTIDE SEQUENCE</scope>
    <source>
        <strain evidence="2">PL_HMW_Pooled</strain>
        <tissue evidence="2">Head</tissue>
    </source>
</reference>
<accession>A0AAE1I3X8</accession>
<evidence type="ECO:0000256" key="1">
    <source>
        <dbReference type="SAM" id="MobiDB-lite"/>
    </source>
</evidence>
<proteinExistence type="predicted"/>
<reference evidence="2" key="2">
    <citation type="journal article" date="2023" name="BMC Genomics">
        <title>Pest status, molecular evolution, and epigenetic factors derived from the genome assembly of Frankliniella fusca, a thysanopteran phytovirus vector.</title>
        <authorList>
            <person name="Catto M.A."/>
            <person name="Labadie P.E."/>
            <person name="Jacobson A.L."/>
            <person name="Kennedy G.G."/>
            <person name="Srinivasan R."/>
            <person name="Hunt B.G."/>
        </authorList>
    </citation>
    <scope>NUCLEOTIDE SEQUENCE</scope>
    <source>
        <strain evidence="2">PL_HMW_Pooled</strain>
    </source>
</reference>